<dbReference type="VEuPathDB" id="VectorBase:AALF002194"/>
<feature type="compositionally biased region" description="Basic and acidic residues" evidence="1">
    <location>
        <begin position="28"/>
        <end position="45"/>
    </location>
</feature>
<reference evidence="2" key="1">
    <citation type="journal article" date="2014" name="PLoS Negl. Trop. Dis.">
        <title>Identification and characterization of seminal fluid proteins in the Asian tiger mosquito, Aedes albopictus.</title>
        <authorList>
            <person name="Boes K.E."/>
            <person name="Ribeiro J.M."/>
            <person name="Wong A."/>
            <person name="Harrington L.C."/>
            <person name="Wolfner M.F."/>
            <person name="Sirot L.K."/>
        </authorList>
    </citation>
    <scope>NUCLEOTIDE SEQUENCE</scope>
    <source>
        <tissue evidence="2">Reproductive organs</tissue>
    </source>
</reference>
<name>A0A023EMI1_AEDAL</name>
<protein>
    <submittedName>
        <fullName evidence="2">Putative secreted protein</fullName>
    </submittedName>
</protein>
<proteinExistence type="evidence at transcript level"/>
<evidence type="ECO:0000256" key="1">
    <source>
        <dbReference type="SAM" id="MobiDB-lite"/>
    </source>
</evidence>
<evidence type="ECO:0000313" key="2">
    <source>
        <dbReference type="EMBL" id="JAC10532.1"/>
    </source>
</evidence>
<dbReference type="VEuPathDB" id="VectorBase:AALFPA_049911"/>
<accession>A0A023EMI1</accession>
<sequence length="286" mass="31974">MSRRPGFRSRVYASNLGMVENNYKEAMARLERSRRPASADRERTSMSRASPLASKPLFDFNGDEFDEDLSMARARASKVIHEKSIIDSRSEQLRSHSLAPVSSSVLENDFDEQVQATLNRIRASKNILNQLQSDDTLEQVRSETRSKLSEQSAKKLAEKLSSYDDSSDLASTEKQSVRKTLKIRAVTDNSSALNAKSALKWKDETAESFAAKRASATKARLAELDQDMMDFEEKQAARARRAAHLKKVLAETACDELIPATTTEQAGTKVTTGMVRFKTQKKVVSF</sequence>
<feature type="region of interest" description="Disordered" evidence="1">
    <location>
        <begin position="28"/>
        <end position="50"/>
    </location>
</feature>
<dbReference type="VEuPathDB" id="VectorBase:AALC636_025078"/>
<organism evidence="2">
    <name type="scientific">Aedes albopictus</name>
    <name type="common">Asian tiger mosquito</name>
    <name type="synonym">Stegomyia albopicta</name>
    <dbReference type="NCBI Taxonomy" id="7160"/>
    <lineage>
        <taxon>Eukaryota</taxon>
        <taxon>Metazoa</taxon>
        <taxon>Ecdysozoa</taxon>
        <taxon>Arthropoda</taxon>
        <taxon>Hexapoda</taxon>
        <taxon>Insecta</taxon>
        <taxon>Pterygota</taxon>
        <taxon>Neoptera</taxon>
        <taxon>Endopterygota</taxon>
        <taxon>Diptera</taxon>
        <taxon>Nematocera</taxon>
        <taxon>Culicoidea</taxon>
        <taxon>Culicidae</taxon>
        <taxon>Culicinae</taxon>
        <taxon>Aedini</taxon>
        <taxon>Aedes</taxon>
        <taxon>Stegomyia</taxon>
    </lineage>
</organism>
<dbReference type="EMBL" id="GAPW01003066">
    <property type="protein sequence ID" value="JAC10532.1"/>
    <property type="molecule type" value="mRNA"/>
</dbReference>
<dbReference type="AlphaFoldDB" id="A0A023EMI1"/>